<feature type="domain" description="UBX" evidence="2">
    <location>
        <begin position="343"/>
        <end position="413"/>
    </location>
</feature>
<dbReference type="CDD" id="cd10460">
    <property type="entry name" value="PUB_UBXD1"/>
    <property type="match status" value="1"/>
</dbReference>
<dbReference type="SMART" id="SM00166">
    <property type="entry name" value="UBX"/>
    <property type="match status" value="1"/>
</dbReference>
<dbReference type="InterPro" id="IPR036339">
    <property type="entry name" value="PUB-like_dom_sf"/>
</dbReference>
<comment type="caution">
    <text evidence="3">The sequence shown here is derived from an EMBL/GenBank/DDBJ whole genome shotgun (WGS) entry which is preliminary data.</text>
</comment>
<proteinExistence type="predicted"/>
<name>A0ABQ8TNI7_PERAM</name>
<dbReference type="SUPFAM" id="SSF54236">
    <property type="entry name" value="Ubiquitin-like"/>
    <property type="match status" value="1"/>
</dbReference>
<feature type="region of interest" description="Disordered" evidence="1">
    <location>
        <begin position="27"/>
        <end position="56"/>
    </location>
</feature>
<evidence type="ECO:0000259" key="2">
    <source>
        <dbReference type="PROSITE" id="PS50033"/>
    </source>
</evidence>
<evidence type="ECO:0000313" key="4">
    <source>
        <dbReference type="Proteomes" id="UP001148838"/>
    </source>
</evidence>
<dbReference type="SUPFAM" id="SSF143503">
    <property type="entry name" value="PUG domain-like"/>
    <property type="match status" value="1"/>
</dbReference>
<protein>
    <recommendedName>
        <fullName evidence="2">UBX domain-containing protein</fullName>
    </recommendedName>
</protein>
<evidence type="ECO:0000256" key="1">
    <source>
        <dbReference type="SAM" id="MobiDB-lite"/>
    </source>
</evidence>
<feature type="compositionally biased region" description="Polar residues" evidence="1">
    <location>
        <begin position="33"/>
        <end position="44"/>
    </location>
</feature>
<sequence>MADKIKKFFQKKKVDTKFKLAGPGYKLSEKTTSRVSNDSGSSCNVGPRAAPSTESRQAAAAALARLGGQKQDSAGFNTSLAAIQAQVRRELEAEKKAAALAKETSPTETQSEEDVLSSPYLAVTGVYFKCPMIGSDILSREEWTKKIKEFLYEQLEEERGLTACLIIHSCNKNREKVGQCVDTLCKYLENIITNPTEEKYRKIRMSNRAYQDRVACLEGTQDFLTAAGFKIQKLPFQDGEEDFWVYSEDNLENSETLQILYDALQSAEPISLELDRNLQVLLPSQAAKRVDLPPAFFSITAEELKREQQMRAELIERSLMLRTKAMREKEEQREMRRYRYALMRIRMPDGILLQGTFSVYEKVDAVNKFVRENLINENLPFVLTTPTGHRLSEEDVDKSLAELRLVPATILTFSWDPSVVEELGGGQQQAMFLKPEVMILVQSL</sequence>
<dbReference type="EMBL" id="JAJSOF020000005">
    <property type="protein sequence ID" value="KAJ4448122.1"/>
    <property type="molecule type" value="Genomic_DNA"/>
</dbReference>
<dbReference type="InterPro" id="IPR029071">
    <property type="entry name" value="Ubiquitin-like_domsf"/>
</dbReference>
<dbReference type="PANTHER" id="PTHR23153">
    <property type="entry name" value="UBX-RELATED"/>
    <property type="match status" value="1"/>
</dbReference>
<dbReference type="InterPro" id="IPR018997">
    <property type="entry name" value="PUB_domain"/>
</dbReference>
<dbReference type="SMART" id="SM00580">
    <property type="entry name" value="PUG"/>
    <property type="match status" value="1"/>
</dbReference>
<accession>A0ABQ8TNI7</accession>
<reference evidence="3 4" key="1">
    <citation type="journal article" date="2022" name="Allergy">
        <title>Genome assembly and annotation of Periplaneta americana reveal a comprehensive cockroach allergen profile.</title>
        <authorList>
            <person name="Wang L."/>
            <person name="Xiong Q."/>
            <person name="Saelim N."/>
            <person name="Wang L."/>
            <person name="Nong W."/>
            <person name="Wan A.T."/>
            <person name="Shi M."/>
            <person name="Liu X."/>
            <person name="Cao Q."/>
            <person name="Hui J.H.L."/>
            <person name="Sookrung N."/>
            <person name="Leung T.F."/>
            <person name="Tungtrongchitr A."/>
            <person name="Tsui S.K.W."/>
        </authorList>
    </citation>
    <scope>NUCLEOTIDE SEQUENCE [LARGE SCALE GENOMIC DNA]</scope>
    <source>
        <strain evidence="3">PWHHKU_190912</strain>
    </source>
</reference>
<dbReference type="InterPro" id="IPR001012">
    <property type="entry name" value="UBX_dom"/>
</dbReference>
<dbReference type="Gene3D" id="3.10.20.90">
    <property type="entry name" value="Phosphatidylinositol 3-kinase Catalytic Subunit, Chain A, domain 1"/>
    <property type="match status" value="1"/>
</dbReference>
<evidence type="ECO:0000313" key="3">
    <source>
        <dbReference type="EMBL" id="KAJ4448122.1"/>
    </source>
</evidence>
<gene>
    <name evidence="3" type="ORF">ANN_10134</name>
</gene>
<dbReference type="Gene3D" id="1.20.58.2190">
    <property type="match status" value="1"/>
</dbReference>
<dbReference type="Pfam" id="PF00789">
    <property type="entry name" value="UBX"/>
    <property type="match status" value="1"/>
</dbReference>
<dbReference type="InterPro" id="IPR042774">
    <property type="entry name" value="UBXN6_PUB"/>
</dbReference>
<dbReference type="Proteomes" id="UP001148838">
    <property type="component" value="Unassembled WGS sequence"/>
</dbReference>
<dbReference type="PANTHER" id="PTHR23153:SF38">
    <property type="entry name" value="UBX DOMAIN-CONTAINING PROTEIN 6"/>
    <property type="match status" value="1"/>
</dbReference>
<dbReference type="CDD" id="cd16119">
    <property type="entry name" value="UBX_UBXN6"/>
    <property type="match status" value="1"/>
</dbReference>
<dbReference type="PROSITE" id="PS50033">
    <property type="entry name" value="UBX"/>
    <property type="match status" value="1"/>
</dbReference>
<dbReference type="Pfam" id="PF09409">
    <property type="entry name" value="PUB"/>
    <property type="match status" value="1"/>
</dbReference>
<organism evidence="3 4">
    <name type="scientific">Periplaneta americana</name>
    <name type="common">American cockroach</name>
    <name type="synonym">Blatta americana</name>
    <dbReference type="NCBI Taxonomy" id="6978"/>
    <lineage>
        <taxon>Eukaryota</taxon>
        <taxon>Metazoa</taxon>
        <taxon>Ecdysozoa</taxon>
        <taxon>Arthropoda</taxon>
        <taxon>Hexapoda</taxon>
        <taxon>Insecta</taxon>
        <taxon>Pterygota</taxon>
        <taxon>Neoptera</taxon>
        <taxon>Polyneoptera</taxon>
        <taxon>Dictyoptera</taxon>
        <taxon>Blattodea</taxon>
        <taxon>Blattoidea</taxon>
        <taxon>Blattidae</taxon>
        <taxon>Blattinae</taxon>
        <taxon>Periplaneta</taxon>
    </lineage>
</organism>
<keyword evidence="4" id="KW-1185">Reference proteome</keyword>